<organism evidence="1 2">
    <name type="scientific">Streptomyces incanus</name>
    <dbReference type="NCBI Taxonomy" id="887453"/>
    <lineage>
        <taxon>Bacteria</taxon>
        <taxon>Bacillati</taxon>
        <taxon>Actinomycetota</taxon>
        <taxon>Actinomycetes</taxon>
        <taxon>Kitasatosporales</taxon>
        <taxon>Streptomycetaceae</taxon>
        <taxon>Streptomyces</taxon>
    </lineage>
</organism>
<dbReference type="EMBL" id="JBHSPC010000042">
    <property type="protein sequence ID" value="MFC5671668.1"/>
    <property type="molecule type" value="Genomic_DNA"/>
</dbReference>
<protein>
    <submittedName>
        <fullName evidence="1">Uncharacterized protein</fullName>
    </submittedName>
</protein>
<comment type="caution">
    <text evidence="1">The sequence shown here is derived from an EMBL/GenBank/DDBJ whole genome shotgun (WGS) entry which is preliminary data.</text>
</comment>
<proteinExistence type="predicted"/>
<name>A0ABW0XMC9_9ACTN</name>
<dbReference type="Proteomes" id="UP001596183">
    <property type="component" value="Unassembled WGS sequence"/>
</dbReference>
<reference evidence="2" key="1">
    <citation type="journal article" date="2019" name="Int. J. Syst. Evol. Microbiol.">
        <title>The Global Catalogue of Microorganisms (GCM) 10K type strain sequencing project: providing services to taxonomists for standard genome sequencing and annotation.</title>
        <authorList>
            <consortium name="The Broad Institute Genomics Platform"/>
            <consortium name="The Broad Institute Genome Sequencing Center for Infectious Disease"/>
            <person name="Wu L."/>
            <person name="Ma J."/>
        </authorList>
    </citation>
    <scope>NUCLEOTIDE SEQUENCE [LARGE SCALE GENOMIC DNA]</scope>
    <source>
        <strain evidence="2">JCM 13852</strain>
    </source>
</reference>
<keyword evidence="2" id="KW-1185">Reference proteome</keyword>
<evidence type="ECO:0000313" key="2">
    <source>
        <dbReference type="Proteomes" id="UP001596183"/>
    </source>
</evidence>
<evidence type="ECO:0000313" key="1">
    <source>
        <dbReference type="EMBL" id="MFC5671668.1"/>
    </source>
</evidence>
<gene>
    <name evidence="1" type="ORF">ACFP2V_16535</name>
</gene>
<dbReference type="RefSeq" id="WP_381212158.1">
    <property type="nucleotide sequence ID" value="NZ_JBHSPC010000042.1"/>
</dbReference>
<accession>A0ABW0XMC9</accession>
<sequence>MGDKGPEDVLARLGARTATALAVRTPPSSATTRRVIKDTCPGAQTDLALAGNFIRSGRGGA</sequence>